<protein>
    <recommendedName>
        <fullName evidence="2">Anti-sigma-W factor RsiW</fullName>
    </recommendedName>
</protein>
<organism evidence="5 6">
    <name type="scientific">Candidatus Scatomonas pullistercoris</name>
    <dbReference type="NCBI Taxonomy" id="2840920"/>
    <lineage>
        <taxon>Bacteria</taxon>
        <taxon>Bacillati</taxon>
        <taxon>Bacillota</taxon>
        <taxon>Clostridia</taxon>
        <taxon>Lachnospirales</taxon>
        <taxon>Lachnospiraceae</taxon>
        <taxon>Lachnospiraceae incertae sedis</taxon>
        <taxon>Candidatus Scatomonas</taxon>
    </lineage>
</organism>
<keyword evidence="3" id="KW-0472">Membrane</keyword>
<evidence type="ECO:0000259" key="4">
    <source>
        <dbReference type="Pfam" id="PF13490"/>
    </source>
</evidence>
<evidence type="ECO:0000256" key="1">
    <source>
        <dbReference type="ARBA" id="ARBA00024353"/>
    </source>
</evidence>
<dbReference type="AlphaFoldDB" id="A0A9D1P260"/>
<dbReference type="Gene3D" id="1.10.10.1320">
    <property type="entry name" value="Anti-sigma factor, zinc-finger domain"/>
    <property type="match status" value="1"/>
</dbReference>
<comment type="similarity">
    <text evidence="1">Belongs to the zinc-associated anti-sigma factor (ZAS) superfamily. Anti-sigma-W factor family.</text>
</comment>
<reference evidence="5" key="1">
    <citation type="submission" date="2020-10" db="EMBL/GenBank/DDBJ databases">
        <authorList>
            <person name="Gilroy R."/>
        </authorList>
    </citation>
    <scope>NUCLEOTIDE SEQUENCE</scope>
    <source>
        <strain evidence="5">CHK188-20938</strain>
    </source>
</reference>
<accession>A0A9D1P260</accession>
<keyword evidence="3" id="KW-0812">Transmembrane</keyword>
<evidence type="ECO:0000256" key="2">
    <source>
        <dbReference type="ARBA" id="ARBA00024438"/>
    </source>
</evidence>
<proteinExistence type="inferred from homology"/>
<gene>
    <name evidence="5" type="ORF">IAB71_02555</name>
</gene>
<comment type="caution">
    <text evidence="5">The sequence shown here is derived from an EMBL/GenBank/DDBJ whole genome shotgun (WGS) entry which is preliminary data.</text>
</comment>
<evidence type="ECO:0000313" key="5">
    <source>
        <dbReference type="EMBL" id="HIV24662.1"/>
    </source>
</evidence>
<feature type="domain" description="Putative zinc-finger" evidence="4">
    <location>
        <begin position="3"/>
        <end position="36"/>
    </location>
</feature>
<keyword evidence="3" id="KW-1133">Transmembrane helix</keyword>
<dbReference type="EMBL" id="DVOO01000009">
    <property type="protein sequence ID" value="HIV24662.1"/>
    <property type="molecule type" value="Genomic_DNA"/>
</dbReference>
<dbReference type="InterPro" id="IPR027383">
    <property type="entry name" value="Znf_put"/>
</dbReference>
<feature type="transmembrane region" description="Helical" evidence="3">
    <location>
        <begin position="87"/>
        <end position="110"/>
    </location>
</feature>
<dbReference type="Pfam" id="PF13490">
    <property type="entry name" value="zf-HC2"/>
    <property type="match status" value="1"/>
</dbReference>
<reference evidence="5" key="2">
    <citation type="journal article" date="2021" name="PeerJ">
        <title>Extensive microbial diversity within the chicken gut microbiome revealed by metagenomics and culture.</title>
        <authorList>
            <person name="Gilroy R."/>
            <person name="Ravi A."/>
            <person name="Getino M."/>
            <person name="Pursley I."/>
            <person name="Horton D.L."/>
            <person name="Alikhan N.F."/>
            <person name="Baker D."/>
            <person name="Gharbi K."/>
            <person name="Hall N."/>
            <person name="Watson M."/>
            <person name="Adriaenssens E.M."/>
            <person name="Foster-Nyarko E."/>
            <person name="Jarju S."/>
            <person name="Secka A."/>
            <person name="Antonio M."/>
            <person name="Oren A."/>
            <person name="Chaudhuri R.R."/>
            <person name="La Ragione R."/>
            <person name="Hildebrand F."/>
            <person name="Pallen M.J."/>
        </authorList>
    </citation>
    <scope>NUCLEOTIDE SEQUENCE</scope>
    <source>
        <strain evidence="5">CHK188-20938</strain>
    </source>
</reference>
<sequence>MECKHAQSLIPQYLTDRLSPGELEAFIRHVEECPECYDELETYFLLNRALKFLDEENGTSYNLKSLLVKDLKAKKHRLARRKRRQKIWVAFCALSILALLAACLDAAGVLKFPYFPL</sequence>
<dbReference type="InterPro" id="IPR041916">
    <property type="entry name" value="Anti_sigma_zinc_sf"/>
</dbReference>
<evidence type="ECO:0000313" key="6">
    <source>
        <dbReference type="Proteomes" id="UP000824169"/>
    </source>
</evidence>
<dbReference type="Proteomes" id="UP000824169">
    <property type="component" value="Unassembled WGS sequence"/>
</dbReference>
<evidence type="ECO:0000256" key="3">
    <source>
        <dbReference type="SAM" id="Phobius"/>
    </source>
</evidence>
<name>A0A9D1P260_9FIRM</name>